<feature type="domain" description="Exonuclease" evidence="4">
    <location>
        <begin position="9"/>
        <end position="176"/>
    </location>
</feature>
<dbReference type="FunFam" id="3.30.420.10:FF:000045">
    <property type="entry name" value="3'-5' exonuclease DinG"/>
    <property type="match status" value="1"/>
</dbReference>
<dbReference type="PANTHER" id="PTHR30231">
    <property type="entry name" value="DNA POLYMERASE III SUBUNIT EPSILON"/>
    <property type="match status" value="1"/>
</dbReference>
<keyword evidence="5" id="KW-0614">Plasmid</keyword>
<dbReference type="InterPro" id="IPR012337">
    <property type="entry name" value="RNaseH-like_sf"/>
</dbReference>
<organism evidence="5 6">
    <name type="scientific">Clostridium perfringens</name>
    <dbReference type="NCBI Taxonomy" id="1502"/>
    <lineage>
        <taxon>Bacteria</taxon>
        <taxon>Bacillati</taxon>
        <taxon>Bacillota</taxon>
        <taxon>Clostridia</taxon>
        <taxon>Eubacteriales</taxon>
        <taxon>Clostridiaceae</taxon>
        <taxon>Clostridium</taxon>
    </lineage>
</organism>
<protein>
    <submittedName>
        <fullName evidence="5">DNA polymerase III epsilon subunit</fullName>
    </submittedName>
</protein>
<sequence>MKEEEIVNSYVCLDIETTGLMPTKGAKIIEIGAIKIINGKPVDKFSELIDPEIKIPKKIIELTGINDKMIEHKDTYPHVLRRLNEFIGNLPIIAHNAKFDWDRFLLFYFKTIGIVKNNLLIDTLSISKRINNDIKNHKLQTLVDKYNIKLENHHRAYDDAYATARVYGMMKRQCNVSNKIVANNINRINTQENPTIVKINRISSWSKNIKKDKVLRRLYVGISAGNIYGTVYLDTVNNIWYNKDFPKTLDFNKIQSDVLKITGCSDINELRNYRN</sequence>
<evidence type="ECO:0000313" key="5">
    <source>
        <dbReference type="EMBL" id="AMN31374.1"/>
    </source>
</evidence>
<evidence type="ECO:0000256" key="1">
    <source>
        <dbReference type="ARBA" id="ARBA00022722"/>
    </source>
</evidence>
<keyword evidence="3" id="KW-0269">Exonuclease</keyword>
<dbReference type="Gene3D" id="3.30.420.10">
    <property type="entry name" value="Ribonuclease H-like superfamily/Ribonuclease H"/>
    <property type="match status" value="1"/>
</dbReference>
<keyword evidence="2" id="KW-0378">Hydrolase</keyword>
<dbReference type="InterPro" id="IPR006054">
    <property type="entry name" value="DnaQ"/>
</dbReference>
<dbReference type="GO" id="GO:0003677">
    <property type="term" value="F:DNA binding"/>
    <property type="evidence" value="ECO:0007669"/>
    <property type="project" value="InterPro"/>
</dbReference>
<reference evidence="5 6" key="1">
    <citation type="journal article" date="2016" name="PLoS ONE">
        <title>Plasmid Characterization and Chromosome Analysis of Two netF+ Clostridium perfringens Isolates Associated with Foal and Canine Necrotizing Enteritis.</title>
        <authorList>
            <person name="Mehdizadeh Gohari I."/>
            <person name="Kropinski A.M."/>
            <person name="Weese S.J."/>
            <person name="Parreira V.R."/>
            <person name="Whitehead A.E."/>
            <person name="Boerlin P."/>
            <person name="Prescott J.F."/>
        </authorList>
    </citation>
    <scope>NUCLEOTIDE SEQUENCE [LARGE SCALE GENOMIC DNA]</scope>
    <source>
        <strain evidence="5 6">JP838</strain>
        <plasmid evidence="6">Plasmid pJFP838A</plasmid>
    </source>
</reference>
<dbReference type="SUPFAM" id="SSF53098">
    <property type="entry name" value="Ribonuclease H-like"/>
    <property type="match status" value="1"/>
</dbReference>
<keyword evidence="1" id="KW-0540">Nuclease</keyword>
<evidence type="ECO:0000313" key="6">
    <source>
        <dbReference type="Proteomes" id="UP000070260"/>
    </source>
</evidence>
<dbReference type="CDD" id="cd06127">
    <property type="entry name" value="DEDDh"/>
    <property type="match status" value="1"/>
</dbReference>
<dbReference type="SMART" id="SM00479">
    <property type="entry name" value="EXOIII"/>
    <property type="match status" value="1"/>
</dbReference>
<dbReference type="Proteomes" id="UP000070260">
    <property type="component" value="Plasmid pJFP838A"/>
</dbReference>
<dbReference type="EMBL" id="CP013615">
    <property type="protein sequence ID" value="AMN31374.1"/>
    <property type="molecule type" value="Genomic_DNA"/>
</dbReference>
<dbReference type="RefSeq" id="WP_061429949.1">
    <property type="nucleotide sequence ID" value="NZ_CATNZX010000001.1"/>
</dbReference>
<geneLocation type="plasmid" evidence="5 6">
    <name>pJFP838A</name>
</geneLocation>
<gene>
    <name evidence="5" type="ORF">JFP838_pA0458</name>
</gene>
<dbReference type="NCBIfam" id="TIGR00573">
    <property type="entry name" value="dnaq"/>
    <property type="match status" value="1"/>
</dbReference>
<dbReference type="GO" id="GO:0006260">
    <property type="term" value="P:DNA replication"/>
    <property type="evidence" value="ECO:0007669"/>
    <property type="project" value="InterPro"/>
</dbReference>
<dbReference type="GO" id="GO:0003887">
    <property type="term" value="F:DNA-directed DNA polymerase activity"/>
    <property type="evidence" value="ECO:0007669"/>
    <property type="project" value="InterPro"/>
</dbReference>
<dbReference type="Pfam" id="PF00929">
    <property type="entry name" value="RNase_T"/>
    <property type="match status" value="1"/>
</dbReference>
<evidence type="ECO:0000256" key="2">
    <source>
        <dbReference type="ARBA" id="ARBA00022801"/>
    </source>
</evidence>
<proteinExistence type="predicted"/>
<dbReference type="InterPro" id="IPR013520">
    <property type="entry name" value="Ribonucl_H"/>
</dbReference>
<evidence type="ECO:0000259" key="4">
    <source>
        <dbReference type="SMART" id="SM00479"/>
    </source>
</evidence>
<name>A0A140GS65_CLOPF</name>
<dbReference type="GO" id="GO:0008408">
    <property type="term" value="F:3'-5' exonuclease activity"/>
    <property type="evidence" value="ECO:0007669"/>
    <property type="project" value="TreeGrafter"/>
</dbReference>
<dbReference type="InterPro" id="IPR036397">
    <property type="entry name" value="RNaseH_sf"/>
</dbReference>
<evidence type="ECO:0000256" key="3">
    <source>
        <dbReference type="ARBA" id="ARBA00022839"/>
    </source>
</evidence>
<dbReference type="AlphaFoldDB" id="A0A140GS65"/>
<dbReference type="PATRIC" id="fig|1502.177.peg.3669"/>
<accession>A0A140GS65</accession>
<dbReference type="PANTHER" id="PTHR30231:SF4">
    <property type="entry name" value="PROTEIN NEN2"/>
    <property type="match status" value="1"/>
</dbReference>